<feature type="region of interest" description="Disordered" evidence="1">
    <location>
        <begin position="41"/>
        <end position="63"/>
    </location>
</feature>
<organism evidence="3 4">
    <name type="scientific">Bifidobacterium actinocoloniiforme DSM 22766</name>
    <dbReference type="NCBI Taxonomy" id="1437605"/>
    <lineage>
        <taxon>Bacteria</taxon>
        <taxon>Bacillati</taxon>
        <taxon>Actinomycetota</taxon>
        <taxon>Actinomycetes</taxon>
        <taxon>Bifidobacteriales</taxon>
        <taxon>Bifidobacteriaceae</taxon>
        <taxon>Bifidobacterium</taxon>
    </lineage>
</organism>
<dbReference type="PROSITE" id="PS51318">
    <property type="entry name" value="TAT"/>
    <property type="match status" value="1"/>
</dbReference>
<keyword evidence="2" id="KW-0732">Signal</keyword>
<proteinExistence type="predicted"/>
<comment type="caution">
    <text evidence="3">The sequence shown here is derived from an EMBL/GenBank/DDBJ whole genome shotgun (WGS) entry which is preliminary data.</text>
</comment>
<name>A0A086Z199_9BIFI</name>
<reference evidence="3 4" key="1">
    <citation type="submission" date="2014-03" db="EMBL/GenBank/DDBJ databases">
        <title>Genomics of Bifidobacteria.</title>
        <authorList>
            <person name="Ventura M."/>
            <person name="Milani C."/>
            <person name="Lugli G.A."/>
        </authorList>
    </citation>
    <scope>NUCLEOTIDE SEQUENCE [LARGE SCALE GENOMIC DNA]</scope>
    <source>
        <strain evidence="3 4">DSM 22766</strain>
    </source>
</reference>
<evidence type="ECO:0000313" key="3">
    <source>
        <dbReference type="EMBL" id="KFI40299.1"/>
    </source>
</evidence>
<evidence type="ECO:0000313" key="4">
    <source>
        <dbReference type="Proteomes" id="UP000029015"/>
    </source>
</evidence>
<feature type="compositionally biased region" description="Basic and acidic residues" evidence="1">
    <location>
        <begin position="686"/>
        <end position="699"/>
    </location>
</feature>
<dbReference type="EMBL" id="JGYK01000001">
    <property type="protein sequence ID" value="KFI40299.1"/>
    <property type="molecule type" value="Genomic_DNA"/>
</dbReference>
<dbReference type="KEGG" id="bact:AB656_03615"/>
<feature type="compositionally biased region" description="Low complexity" evidence="1">
    <location>
        <begin position="46"/>
        <end position="56"/>
    </location>
</feature>
<dbReference type="AlphaFoldDB" id="A0A086Z199"/>
<evidence type="ECO:0000256" key="1">
    <source>
        <dbReference type="SAM" id="MobiDB-lite"/>
    </source>
</evidence>
<dbReference type="PATRIC" id="fig|1437605.7.peg.748"/>
<dbReference type="eggNOG" id="COG1511">
    <property type="taxonomic scope" value="Bacteria"/>
</dbReference>
<evidence type="ECO:0000256" key="2">
    <source>
        <dbReference type="SAM" id="SignalP"/>
    </source>
</evidence>
<accession>A0A086Z199</accession>
<feature type="region of interest" description="Disordered" evidence="1">
    <location>
        <begin position="686"/>
        <end position="717"/>
    </location>
</feature>
<protein>
    <recommendedName>
        <fullName evidence="5">Methyl-accepting chemotaxis protein</fullName>
    </recommendedName>
</protein>
<gene>
    <name evidence="3" type="ORF">BACT_1001</name>
</gene>
<dbReference type="OrthoDB" id="9815841at2"/>
<dbReference type="RefSeq" id="WP_033503729.1">
    <property type="nucleotide sequence ID" value="NZ_CP011786.1"/>
</dbReference>
<sequence length="717" mass="70976">MMKSIISVRRAWRAGVAALAACLALATALFAAAPTAGARSGGGQVAGQPAVQEAGATRSSGSGGKDEVIYVKASSTGQTQGVYVVNSFKPGKARRISDLGSYQSVTNLTTDERLAVADGAVSFTPAADQPFYYQGNLPASTRLPWRLRVDFRQGGKVLKPSQVAGVNGDLDLTLTVSGETGAGPVSDFATGYVLQAQGTFPQDAFEVTDDGGATLAHAGGNTVLAAMVLPGQSKAFHISGKAHDFHYSGWQVSAMPLNMALNVSDEDTTQLSEQTGQLEGATSQLAGGAGSLAAGAQALQSGAGSLSQGSGALRAGSKQLAGGISSLGDGLKSAGRGAGALSEGSSALARQLSMSSGNPASPTFSDGWRSLRSGIVASQGGAGSLAQGLARLNAGLNTGDPNSGQPSLAAAGRTLATGSGQYQQGLQQEHQAQVTAAQTAAARLTAAQGAYQTALSAFAASPSDPTKLAALNASVQALSAASAQAGAATGASQALAQASNQYGPLATGTGALNAGIQSAAQGAATASQGAQALSRGMGQLAEGSARLDGQFDASRPGSLASGAVQLDQGLGALSGALGQASGAPMDALGTGAGSLAGGAAQVDAGVKSLNSALGAAGVGAQALADGSAQLAQSVQGMDRKVLDGIQQAIDKKLGVGFKPHSFVAPENTNVNKVQFTYLLEGVERQASKEGKDQQARPAKDPNGQSFMARVKGLFASK</sequence>
<feature type="signal peptide" evidence="2">
    <location>
        <begin position="1"/>
        <end position="31"/>
    </location>
</feature>
<feature type="chain" id="PRO_5039163978" description="Methyl-accepting chemotaxis protein" evidence="2">
    <location>
        <begin position="32"/>
        <end position="717"/>
    </location>
</feature>
<evidence type="ECO:0008006" key="5">
    <source>
        <dbReference type="Google" id="ProtNLM"/>
    </source>
</evidence>
<dbReference type="InterPro" id="IPR006311">
    <property type="entry name" value="TAT_signal"/>
</dbReference>
<dbReference type="Proteomes" id="UP000029015">
    <property type="component" value="Unassembled WGS sequence"/>
</dbReference>
<keyword evidence="4" id="KW-1185">Reference proteome</keyword>